<evidence type="ECO:0000256" key="1">
    <source>
        <dbReference type="ARBA" id="ARBA00022723"/>
    </source>
</evidence>
<dbReference type="GO" id="GO:0046872">
    <property type="term" value="F:metal ion binding"/>
    <property type="evidence" value="ECO:0007669"/>
    <property type="project" value="UniProtKB-KW"/>
</dbReference>
<dbReference type="Pfam" id="PF03107">
    <property type="entry name" value="C1_2"/>
    <property type="match status" value="1"/>
</dbReference>
<dbReference type="PANTHER" id="PTHR46288:SF86">
    <property type="entry name" value="PHORBOL-ESTER_DAG-TYPE DOMAIN-CONTAINING PROTEIN"/>
    <property type="match status" value="1"/>
</dbReference>
<proteinExistence type="predicted"/>
<dbReference type="InterPro" id="IPR004146">
    <property type="entry name" value="DC1"/>
</dbReference>
<keyword evidence="3" id="KW-0862">Zinc</keyword>
<protein>
    <recommendedName>
        <fullName evidence="4">Phorbol-ester/DAG-type domain-containing protein</fullName>
    </recommendedName>
</protein>
<dbReference type="EMBL" id="JAKUCV010001342">
    <property type="protein sequence ID" value="KAJ4846769.1"/>
    <property type="molecule type" value="Genomic_DNA"/>
</dbReference>
<sequence>MHCLEIQQQIHHHQYHPQHVLSTRDNLNRSGPLCKACKLRIKGIGYECGHCQFSLHIRCAAYITSTLKSKSHKHTLYSFAKSVPEEFPSILCRYGPAYDKSTFKCEVCHQQCYGSFYRCLECDMNFHHNCLSVPYKVKHHCHIDLLTLADSMCEEDSGEYICDICTETRNPNHGLYCCKECMAFAHIGCVLEE</sequence>
<gene>
    <name evidence="5" type="ORF">Tsubulata_031238</name>
</gene>
<dbReference type="PANTHER" id="PTHR46288">
    <property type="entry name" value="PHORBOL-ESTER/DAG-TYPE DOMAIN-CONTAINING PROTEIN"/>
    <property type="match status" value="1"/>
</dbReference>
<comment type="caution">
    <text evidence="5">The sequence shown here is derived from an EMBL/GenBank/DDBJ whole genome shotgun (WGS) entry which is preliminary data.</text>
</comment>
<evidence type="ECO:0000313" key="5">
    <source>
        <dbReference type="EMBL" id="KAJ4846769.1"/>
    </source>
</evidence>
<evidence type="ECO:0000313" key="6">
    <source>
        <dbReference type="Proteomes" id="UP001141552"/>
    </source>
</evidence>
<keyword evidence="2" id="KW-0677">Repeat</keyword>
<name>A0A9Q0GAS6_9ROSI</name>
<evidence type="ECO:0000256" key="3">
    <source>
        <dbReference type="ARBA" id="ARBA00022833"/>
    </source>
</evidence>
<reference evidence="5" key="2">
    <citation type="journal article" date="2023" name="Plants (Basel)">
        <title>Annotation of the Turnera subulata (Passifloraceae) Draft Genome Reveals the S-Locus Evolved after the Divergence of Turneroideae from Passifloroideae in a Stepwise Manner.</title>
        <authorList>
            <person name="Henning P.M."/>
            <person name="Roalson E.H."/>
            <person name="Mir W."/>
            <person name="McCubbin A.G."/>
            <person name="Shore J.S."/>
        </authorList>
    </citation>
    <scope>NUCLEOTIDE SEQUENCE</scope>
    <source>
        <strain evidence="5">F60SS</strain>
    </source>
</reference>
<organism evidence="5 6">
    <name type="scientific">Turnera subulata</name>
    <dbReference type="NCBI Taxonomy" id="218843"/>
    <lineage>
        <taxon>Eukaryota</taxon>
        <taxon>Viridiplantae</taxon>
        <taxon>Streptophyta</taxon>
        <taxon>Embryophyta</taxon>
        <taxon>Tracheophyta</taxon>
        <taxon>Spermatophyta</taxon>
        <taxon>Magnoliopsida</taxon>
        <taxon>eudicotyledons</taxon>
        <taxon>Gunneridae</taxon>
        <taxon>Pentapetalae</taxon>
        <taxon>rosids</taxon>
        <taxon>fabids</taxon>
        <taxon>Malpighiales</taxon>
        <taxon>Passifloraceae</taxon>
        <taxon>Turnera</taxon>
    </lineage>
</organism>
<keyword evidence="1" id="KW-0479">Metal-binding</keyword>
<dbReference type="OrthoDB" id="1744448at2759"/>
<dbReference type="PROSITE" id="PS50081">
    <property type="entry name" value="ZF_DAG_PE_2"/>
    <property type="match status" value="1"/>
</dbReference>
<dbReference type="Proteomes" id="UP001141552">
    <property type="component" value="Unassembled WGS sequence"/>
</dbReference>
<feature type="non-terminal residue" evidence="5">
    <location>
        <position position="193"/>
    </location>
</feature>
<reference evidence="5" key="1">
    <citation type="submission" date="2022-02" db="EMBL/GenBank/DDBJ databases">
        <authorList>
            <person name="Henning P.M."/>
            <person name="McCubbin A.G."/>
            <person name="Shore J.S."/>
        </authorList>
    </citation>
    <scope>NUCLEOTIDE SEQUENCE</scope>
    <source>
        <strain evidence="5">F60SS</strain>
        <tissue evidence="5">Leaves</tissue>
    </source>
</reference>
<keyword evidence="6" id="KW-1185">Reference proteome</keyword>
<dbReference type="InterPro" id="IPR002219">
    <property type="entry name" value="PKC_DAG/PE"/>
</dbReference>
<dbReference type="SMART" id="SM00109">
    <property type="entry name" value="C1"/>
    <property type="match status" value="2"/>
</dbReference>
<accession>A0A9Q0GAS6</accession>
<dbReference type="AlphaFoldDB" id="A0A9Q0GAS6"/>
<evidence type="ECO:0000259" key="4">
    <source>
        <dbReference type="PROSITE" id="PS50081"/>
    </source>
</evidence>
<feature type="domain" description="Phorbol-ester/DAG-type" evidence="4">
    <location>
        <begin position="18"/>
        <end position="67"/>
    </location>
</feature>
<dbReference type="InterPro" id="IPR046349">
    <property type="entry name" value="C1-like_sf"/>
</dbReference>
<dbReference type="SUPFAM" id="SSF57889">
    <property type="entry name" value="Cysteine-rich domain"/>
    <property type="match status" value="1"/>
</dbReference>
<evidence type="ECO:0000256" key="2">
    <source>
        <dbReference type="ARBA" id="ARBA00022737"/>
    </source>
</evidence>